<name>A0ABM8GIQ5_9MICO</name>
<dbReference type="EMBL" id="AP027732">
    <property type="protein sequence ID" value="BDZ48271.1"/>
    <property type="molecule type" value="Genomic_DNA"/>
</dbReference>
<evidence type="ECO:0000259" key="1">
    <source>
        <dbReference type="PROSITE" id="PS51819"/>
    </source>
</evidence>
<dbReference type="Gene3D" id="3.10.180.10">
    <property type="entry name" value="2,3-Dihydroxybiphenyl 1,2-Dioxygenase, domain 1"/>
    <property type="match status" value="1"/>
</dbReference>
<protein>
    <recommendedName>
        <fullName evidence="1">VOC domain-containing protein</fullName>
    </recommendedName>
</protein>
<evidence type="ECO:0000313" key="2">
    <source>
        <dbReference type="EMBL" id="BDZ48271.1"/>
    </source>
</evidence>
<dbReference type="SUPFAM" id="SSF54593">
    <property type="entry name" value="Glyoxalase/Bleomycin resistance protein/Dihydroxybiphenyl dioxygenase"/>
    <property type="match status" value="1"/>
</dbReference>
<feature type="domain" description="VOC" evidence="1">
    <location>
        <begin position="1"/>
        <end position="85"/>
    </location>
</feature>
<accession>A0ABM8GIQ5</accession>
<proteinExistence type="predicted"/>
<gene>
    <name evidence="2" type="ORF">GCM10025867_05120</name>
</gene>
<keyword evidence="3" id="KW-1185">Reference proteome</keyword>
<dbReference type="InterPro" id="IPR029068">
    <property type="entry name" value="Glyas_Bleomycin-R_OHBP_Dase"/>
</dbReference>
<sequence>MRWVELALAETPTVIALAVPRGGMWRSAGGDTNISLGCSDIIGEHARLRDAGVDVDDEVLVLGENVPRMFRLRDPDGNVVQIIEHR</sequence>
<dbReference type="PROSITE" id="PS51819">
    <property type="entry name" value="VOC"/>
    <property type="match status" value="1"/>
</dbReference>
<dbReference type="InterPro" id="IPR037523">
    <property type="entry name" value="VOC_core"/>
</dbReference>
<dbReference type="Proteomes" id="UP001321486">
    <property type="component" value="Chromosome"/>
</dbReference>
<reference evidence="3" key="1">
    <citation type="journal article" date="2019" name="Int. J. Syst. Evol. Microbiol.">
        <title>The Global Catalogue of Microorganisms (GCM) 10K type strain sequencing project: providing services to taxonomists for standard genome sequencing and annotation.</title>
        <authorList>
            <consortium name="The Broad Institute Genomics Platform"/>
            <consortium name="The Broad Institute Genome Sequencing Center for Infectious Disease"/>
            <person name="Wu L."/>
            <person name="Ma J."/>
        </authorList>
    </citation>
    <scope>NUCLEOTIDE SEQUENCE [LARGE SCALE GENOMIC DNA]</scope>
    <source>
        <strain evidence="3">NBRC 108728</strain>
    </source>
</reference>
<organism evidence="2 3">
    <name type="scientific">Frondihabitans sucicola</name>
    <dbReference type="NCBI Taxonomy" id="1268041"/>
    <lineage>
        <taxon>Bacteria</taxon>
        <taxon>Bacillati</taxon>
        <taxon>Actinomycetota</taxon>
        <taxon>Actinomycetes</taxon>
        <taxon>Micrococcales</taxon>
        <taxon>Microbacteriaceae</taxon>
        <taxon>Frondihabitans</taxon>
    </lineage>
</organism>
<evidence type="ECO:0000313" key="3">
    <source>
        <dbReference type="Proteomes" id="UP001321486"/>
    </source>
</evidence>